<organism evidence="1 2">
    <name type="scientific">Gossypium gossypioides</name>
    <name type="common">Mexican cotton</name>
    <name type="synonym">Selera gossypioides</name>
    <dbReference type="NCBI Taxonomy" id="34282"/>
    <lineage>
        <taxon>Eukaryota</taxon>
        <taxon>Viridiplantae</taxon>
        <taxon>Streptophyta</taxon>
        <taxon>Embryophyta</taxon>
        <taxon>Tracheophyta</taxon>
        <taxon>Spermatophyta</taxon>
        <taxon>Magnoliopsida</taxon>
        <taxon>eudicotyledons</taxon>
        <taxon>Gunneridae</taxon>
        <taxon>Pentapetalae</taxon>
        <taxon>rosids</taxon>
        <taxon>malvids</taxon>
        <taxon>Malvales</taxon>
        <taxon>Malvaceae</taxon>
        <taxon>Malvoideae</taxon>
        <taxon>Gossypium</taxon>
    </lineage>
</organism>
<dbReference type="EMBL" id="JABEZY010000005">
    <property type="protein sequence ID" value="MBA0737882.1"/>
    <property type="molecule type" value="Genomic_DNA"/>
</dbReference>
<dbReference type="OrthoDB" id="10453290at2759"/>
<gene>
    <name evidence="1" type="ORF">Gogos_011310</name>
</gene>
<dbReference type="Proteomes" id="UP000593579">
    <property type="component" value="Unassembled WGS sequence"/>
</dbReference>
<name>A0A7J9BNY6_GOSGO</name>
<keyword evidence="2" id="KW-1185">Reference proteome</keyword>
<comment type="caution">
    <text evidence="1">The sequence shown here is derived from an EMBL/GenBank/DDBJ whole genome shotgun (WGS) entry which is preliminary data.</text>
</comment>
<protein>
    <submittedName>
        <fullName evidence="1">Uncharacterized protein</fullName>
    </submittedName>
</protein>
<proteinExistence type="predicted"/>
<reference evidence="1 2" key="1">
    <citation type="journal article" date="2019" name="Genome Biol. Evol.">
        <title>Insights into the evolution of the New World diploid cottons (Gossypium, subgenus Houzingenia) based on genome sequencing.</title>
        <authorList>
            <person name="Grover C.E."/>
            <person name="Arick M.A. 2nd"/>
            <person name="Thrash A."/>
            <person name="Conover J.L."/>
            <person name="Sanders W.S."/>
            <person name="Peterson D.G."/>
            <person name="Frelichowski J.E."/>
            <person name="Scheffler J.A."/>
            <person name="Scheffler B.E."/>
            <person name="Wendel J.F."/>
        </authorList>
    </citation>
    <scope>NUCLEOTIDE SEQUENCE [LARGE SCALE GENOMIC DNA]</scope>
    <source>
        <strain evidence="1">5</strain>
        <tissue evidence="1">Leaf</tissue>
    </source>
</reference>
<accession>A0A7J9BNY6</accession>
<evidence type="ECO:0000313" key="2">
    <source>
        <dbReference type="Proteomes" id="UP000593579"/>
    </source>
</evidence>
<evidence type="ECO:0000313" key="1">
    <source>
        <dbReference type="EMBL" id="MBA0737882.1"/>
    </source>
</evidence>
<sequence length="67" mass="8011">MTMEALIFQSNMRAMLWIRVVYDELMVQDSSWWICLNKCRFDTIKPDPLRRYDALLHKANQISLYAG</sequence>
<dbReference type="AlphaFoldDB" id="A0A7J9BNY6"/>